<dbReference type="EMBL" id="PXWG01000072">
    <property type="protein sequence ID" value="PSJ26446.1"/>
    <property type="molecule type" value="Genomic_DNA"/>
</dbReference>
<evidence type="ECO:0000256" key="1">
    <source>
        <dbReference type="ARBA" id="ARBA00022723"/>
    </source>
</evidence>
<evidence type="ECO:0000259" key="2">
    <source>
        <dbReference type="Pfam" id="PF01557"/>
    </source>
</evidence>
<keyword evidence="3" id="KW-0378">Hydrolase</keyword>
<accession>A0A9X7JN19</accession>
<evidence type="ECO:0000313" key="3">
    <source>
        <dbReference type="EMBL" id="PSJ26446.1"/>
    </source>
</evidence>
<dbReference type="AlphaFoldDB" id="A0A9X7JN19"/>
<organism evidence="3 4">
    <name type="scientific">Streptosporangium nondiastaticum</name>
    <dbReference type="NCBI Taxonomy" id="35764"/>
    <lineage>
        <taxon>Bacteria</taxon>
        <taxon>Bacillati</taxon>
        <taxon>Actinomycetota</taxon>
        <taxon>Actinomycetes</taxon>
        <taxon>Streptosporangiales</taxon>
        <taxon>Streptosporangiaceae</taxon>
        <taxon>Streptosporangium</taxon>
    </lineage>
</organism>
<reference evidence="3 4" key="1">
    <citation type="submission" date="2018-03" db="EMBL/GenBank/DDBJ databases">
        <title>Chitinolytic properties of Streptosporangium nondiastaticum TBG75A20.</title>
        <authorList>
            <person name="Gayathri V."/>
            <person name="Shiburaj S."/>
        </authorList>
    </citation>
    <scope>NUCLEOTIDE SEQUENCE [LARGE SCALE GENOMIC DNA]</scope>
    <source>
        <strain evidence="3 4">TBG75A20</strain>
    </source>
</reference>
<comment type="caution">
    <text evidence="3">The sequence shown here is derived from an EMBL/GenBank/DDBJ whole genome shotgun (WGS) entry which is preliminary data.</text>
</comment>
<dbReference type="Proteomes" id="UP000242427">
    <property type="component" value="Unassembled WGS sequence"/>
</dbReference>
<name>A0A9X7JN19_9ACTN</name>
<keyword evidence="4" id="KW-1185">Reference proteome</keyword>
<evidence type="ECO:0000313" key="4">
    <source>
        <dbReference type="Proteomes" id="UP000242427"/>
    </source>
</evidence>
<sequence length="290" mass="31553">MNVKVYPYPVDRQQDVILEDHDGYKASVRRLASTLNEPLPADLARLIAMEKMPLLVDAFRAHRAAGHDGLDVGEVSLKKSLMLSSIPQIWGAGLNFLAHAKDLEATQDEFPGSYNRPYTCVIANGDAIRIPRQSSRVTAEAELGVVLGKTCKNVSAEDAFDHVLGFTTSLDMTDEGALRQNLRYIAWSKGFDTFASIGPSLVLRDREQFEDLKDIRITTYRNDEVVASNTVSNMKYSIGRLIEYFSAGRTLPAGTVISTGTPGAAVISPGDTVRAEVSGVGVLEHPVEAA</sequence>
<proteinExistence type="predicted"/>
<dbReference type="Pfam" id="PF01557">
    <property type="entry name" value="FAA_hydrolase"/>
    <property type="match status" value="1"/>
</dbReference>
<protein>
    <submittedName>
        <fullName evidence="3">FAA hydrolase family protein</fullName>
    </submittedName>
</protein>
<dbReference type="GO" id="GO:0046872">
    <property type="term" value="F:metal ion binding"/>
    <property type="evidence" value="ECO:0007669"/>
    <property type="project" value="UniProtKB-KW"/>
</dbReference>
<dbReference type="OrthoDB" id="9805307at2"/>
<dbReference type="GO" id="GO:0018773">
    <property type="term" value="F:acetylpyruvate hydrolase activity"/>
    <property type="evidence" value="ECO:0007669"/>
    <property type="project" value="TreeGrafter"/>
</dbReference>
<dbReference type="PANTHER" id="PTHR11820:SF7">
    <property type="entry name" value="ACYLPYRUVASE FAHD1, MITOCHONDRIAL"/>
    <property type="match status" value="1"/>
</dbReference>
<dbReference type="InterPro" id="IPR011234">
    <property type="entry name" value="Fumarylacetoacetase-like_C"/>
</dbReference>
<gene>
    <name evidence="3" type="ORF">B7P34_22870</name>
</gene>
<keyword evidence="1" id="KW-0479">Metal-binding</keyword>
<dbReference type="PANTHER" id="PTHR11820">
    <property type="entry name" value="ACYLPYRUVASE"/>
    <property type="match status" value="1"/>
</dbReference>
<dbReference type="SUPFAM" id="SSF56529">
    <property type="entry name" value="FAH"/>
    <property type="match status" value="1"/>
</dbReference>
<dbReference type="RefSeq" id="WP_106679315.1">
    <property type="nucleotide sequence ID" value="NZ_PXWG01000072.1"/>
</dbReference>
<dbReference type="Gene3D" id="3.90.850.10">
    <property type="entry name" value="Fumarylacetoacetase-like, C-terminal domain"/>
    <property type="match status" value="1"/>
</dbReference>
<feature type="domain" description="Fumarylacetoacetase-like C-terminal" evidence="2">
    <location>
        <begin position="88"/>
        <end position="287"/>
    </location>
</feature>
<dbReference type="InterPro" id="IPR036663">
    <property type="entry name" value="Fumarylacetoacetase_C_sf"/>
</dbReference>